<dbReference type="SUPFAM" id="SSF47413">
    <property type="entry name" value="lambda repressor-like DNA-binding domains"/>
    <property type="match status" value="1"/>
</dbReference>
<dbReference type="Pfam" id="PF01381">
    <property type="entry name" value="HTH_3"/>
    <property type="match status" value="1"/>
</dbReference>
<dbReference type="SMART" id="SM00530">
    <property type="entry name" value="HTH_XRE"/>
    <property type="match status" value="1"/>
</dbReference>
<dbReference type="CDD" id="cd00093">
    <property type="entry name" value="HTH_XRE"/>
    <property type="match status" value="1"/>
</dbReference>
<gene>
    <name evidence="2" type="ORF">GCM10009093_05590</name>
</gene>
<evidence type="ECO:0000259" key="1">
    <source>
        <dbReference type="PROSITE" id="PS50943"/>
    </source>
</evidence>
<name>A0ABN0Y303_9CAUL</name>
<proteinExistence type="predicted"/>
<accession>A0ABN0Y303</accession>
<dbReference type="InterPro" id="IPR001387">
    <property type="entry name" value="Cro/C1-type_HTH"/>
</dbReference>
<reference evidence="2 3" key="1">
    <citation type="journal article" date="2019" name="Int. J. Syst. Evol. Microbiol.">
        <title>The Global Catalogue of Microorganisms (GCM) 10K type strain sequencing project: providing services to taxonomists for standard genome sequencing and annotation.</title>
        <authorList>
            <consortium name="The Broad Institute Genomics Platform"/>
            <consortium name="The Broad Institute Genome Sequencing Center for Infectious Disease"/>
            <person name="Wu L."/>
            <person name="Ma J."/>
        </authorList>
    </citation>
    <scope>NUCLEOTIDE SEQUENCE [LARGE SCALE GENOMIC DNA]</scope>
    <source>
        <strain evidence="2 3">JCM 13476</strain>
    </source>
</reference>
<feature type="domain" description="HTH cro/C1-type" evidence="1">
    <location>
        <begin position="2"/>
        <end position="50"/>
    </location>
</feature>
<dbReference type="PROSITE" id="PS50943">
    <property type="entry name" value="HTH_CROC1"/>
    <property type="match status" value="1"/>
</dbReference>
<organism evidence="2 3">
    <name type="scientific">Brevundimonas terrae</name>
    <dbReference type="NCBI Taxonomy" id="363631"/>
    <lineage>
        <taxon>Bacteria</taxon>
        <taxon>Pseudomonadati</taxon>
        <taxon>Pseudomonadota</taxon>
        <taxon>Alphaproteobacteria</taxon>
        <taxon>Caulobacterales</taxon>
        <taxon>Caulobacteraceae</taxon>
        <taxon>Brevundimonas</taxon>
    </lineage>
</organism>
<sequence>MAKGLTQEELSALCDFDQRYISQVETGQRNLTVLSLYELAQALGTTPVALITPDGEATD</sequence>
<dbReference type="Proteomes" id="UP001500791">
    <property type="component" value="Unassembled WGS sequence"/>
</dbReference>
<evidence type="ECO:0000313" key="3">
    <source>
        <dbReference type="Proteomes" id="UP001500791"/>
    </source>
</evidence>
<protein>
    <submittedName>
        <fullName evidence="2">Helix-turn-helix transcriptional regulator</fullName>
    </submittedName>
</protein>
<dbReference type="EMBL" id="BAAAEJ010000003">
    <property type="protein sequence ID" value="GAA0381489.1"/>
    <property type="molecule type" value="Genomic_DNA"/>
</dbReference>
<dbReference type="Gene3D" id="1.10.260.40">
    <property type="entry name" value="lambda repressor-like DNA-binding domains"/>
    <property type="match status" value="1"/>
</dbReference>
<evidence type="ECO:0000313" key="2">
    <source>
        <dbReference type="EMBL" id="GAA0381489.1"/>
    </source>
</evidence>
<dbReference type="InterPro" id="IPR010982">
    <property type="entry name" value="Lambda_DNA-bd_dom_sf"/>
</dbReference>
<keyword evidence="3" id="KW-1185">Reference proteome</keyword>
<comment type="caution">
    <text evidence="2">The sequence shown here is derived from an EMBL/GenBank/DDBJ whole genome shotgun (WGS) entry which is preliminary data.</text>
</comment>